<evidence type="ECO:0000256" key="6">
    <source>
        <dbReference type="ARBA" id="ARBA00022777"/>
    </source>
</evidence>
<keyword evidence="10" id="KW-1133">Transmembrane helix</keyword>
<dbReference type="InterPro" id="IPR029024">
    <property type="entry name" value="TerB-like"/>
</dbReference>
<keyword evidence="10" id="KW-0472">Membrane</keyword>
<keyword evidence="10" id="KW-0812">Transmembrane</keyword>
<gene>
    <name evidence="12" type="ORF">ESP70_016240</name>
</gene>
<dbReference type="GO" id="GO:0046983">
    <property type="term" value="F:protein dimerization activity"/>
    <property type="evidence" value="ECO:0007669"/>
    <property type="project" value="InterPro"/>
</dbReference>
<keyword evidence="6" id="KW-0418">Kinase</keyword>
<keyword evidence="9" id="KW-0175">Coiled coil</keyword>
<dbReference type="EC" id="2.7.13.3" evidence="2"/>
<evidence type="ECO:0000256" key="9">
    <source>
        <dbReference type="SAM" id="Coils"/>
    </source>
</evidence>
<keyword evidence="5" id="KW-0547">Nucleotide-binding</keyword>
<dbReference type="SMART" id="SM00387">
    <property type="entry name" value="HATPase_c"/>
    <property type="match status" value="1"/>
</dbReference>
<evidence type="ECO:0000256" key="8">
    <source>
        <dbReference type="ARBA" id="ARBA00023012"/>
    </source>
</evidence>
<dbReference type="PANTHER" id="PTHR24421:SF10">
    <property type="entry name" value="NITRATE_NITRITE SENSOR PROTEIN NARQ"/>
    <property type="match status" value="1"/>
</dbReference>
<dbReference type="Pfam" id="PF02518">
    <property type="entry name" value="HATPase_c"/>
    <property type="match status" value="1"/>
</dbReference>
<evidence type="ECO:0000256" key="4">
    <source>
        <dbReference type="ARBA" id="ARBA00022679"/>
    </source>
</evidence>
<keyword evidence="7" id="KW-0067">ATP-binding</keyword>
<evidence type="ECO:0000259" key="11">
    <source>
        <dbReference type="SMART" id="SM00387"/>
    </source>
</evidence>
<evidence type="ECO:0000256" key="3">
    <source>
        <dbReference type="ARBA" id="ARBA00022553"/>
    </source>
</evidence>
<keyword evidence="3" id="KW-0597">Phosphoprotein</keyword>
<feature type="transmembrane region" description="Helical" evidence="10">
    <location>
        <begin position="7"/>
        <end position="23"/>
    </location>
</feature>
<evidence type="ECO:0000256" key="10">
    <source>
        <dbReference type="SAM" id="Phobius"/>
    </source>
</evidence>
<protein>
    <recommendedName>
        <fullName evidence="2">histidine kinase</fullName>
        <ecNumber evidence="2">2.7.13.3</ecNumber>
    </recommendedName>
</protein>
<evidence type="ECO:0000313" key="13">
    <source>
        <dbReference type="Proteomes" id="UP000380867"/>
    </source>
</evidence>
<evidence type="ECO:0000256" key="1">
    <source>
        <dbReference type="ARBA" id="ARBA00000085"/>
    </source>
</evidence>
<dbReference type="InterPro" id="IPR003594">
    <property type="entry name" value="HATPase_dom"/>
</dbReference>
<dbReference type="Pfam" id="PF07730">
    <property type="entry name" value="HisKA_3"/>
    <property type="match status" value="1"/>
</dbReference>
<dbReference type="GO" id="GO:0016020">
    <property type="term" value="C:membrane"/>
    <property type="evidence" value="ECO:0007669"/>
    <property type="project" value="InterPro"/>
</dbReference>
<dbReference type="AlphaFoldDB" id="A0A5M4FBF0"/>
<feature type="coiled-coil region" evidence="9">
    <location>
        <begin position="151"/>
        <end position="178"/>
    </location>
</feature>
<dbReference type="Gene3D" id="1.10.3680.10">
    <property type="entry name" value="TerB-like"/>
    <property type="match status" value="1"/>
</dbReference>
<dbReference type="OrthoDB" id="3217947at2"/>
<dbReference type="EMBL" id="SDPQ02000003">
    <property type="protein sequence ID" value="KAA1395694.1"/>
    <property type="molecule type" value="Genomic_DNA"/>
</dbReference>
<keyword evidence="4" id="KW-0808">Transferase</keyword>
<dbReference type="GO" id="GO:0005524">
    <property type="term" value="F:ATP binding"/>
    <property type="evidence" value="ECO:0007669"/>
    <property type="project" value="UniProtKB-KW"/>
</dbReference>
<keyword evidence="8" id="KW-0902">Two-component regulatory system</keyword>
<comment type="caution">
    <text evidence="12">The sequence shown here is derived from an EMBL/GenBank/DDBJ whole genome shotgun (WGS) entry which is preliminary data.</text>
</comment>
<dbReference type="InterPro" id="IPR011712">
    <property type="entry name" value="Sig_transdc_His_kin_sub3_dim/P"/>
</dbReference>
<name>A0A5M4FBF0_9ACTN</name>
<organism evidence="12 13">
    <name type="scientific">Aeromicrobium ginsengisoli</name>
    <dbReference type="NCBI Taxonomy" id="363867"/>
    <lineage>
        <taxon>Bacteria</taxon>
        <taxon>Bacillati</taxon>
        <taxon>Actinomycetota</taxon>
        <taxon>Actinomycetes</taxon>
        <taxon>Propionibacteriales</taxon>
        <taxon>Nocardioidaceae</taxon>
        <taxon>Aeromicrobium</taxon>
    </lineage>
</organism>
<sequence length="550" mass="59586">MSQGVRIGVALVALLAVVALVGLDLDRPYVLWLELVAGAAPLVLLAWYFIARTADERLVLALAGLGTGGPDTTVRDALRRVLADPDLDIVYTQVGSGGGWITGLGEQTARPVPPMRRAFTPIERDGKPIAGLVHDRRLLRHPRRLQAAMDAASLALDNERLKAQLRAELREVRASRSRIIDAGDRELQRVERNLHDGAQQRLVGLALMFRLASRRAAGDLELTVLLDDAARELSDAIAELRELTRGIHPAIVDDTGLRGALESLAERPGLPVELEVDVSVSLPEVVEVAAYYLVAEALTNANKHANAAHVAVHARTRDGVLRLTVSDDGVGGAAPSPRSGLQGLADRIGALGGEVKIDSPLGSGTTVTADIPLAQTMLTDDEQRRMTALRWFVHENWDMPGEVVDQISDEDNLIAGKVMLLAAGGNARITEREREWLIGYLTAARDADWVIEAVATYDDSDTLEDLVQLPGIPETVRGMLYDAIRMCFSDGPLTPDELGHLERSAAELGVTRDDLDELRAIVEADAELRRRRFNTIVAPVLPRGVSGKSR</sequence>
<dbReference type="PANTHER" id="PTHR24421">
    <property type="entry name" value="NITRATE/NITRITE SENSOR PROTEIN NARX-RELATED"/>
    <property type="match status" value="1"/>
</dbReference>
<evidence type="ECO:0000256" key="2">
    <source>
        <dbReference type="ARBA" id="ARBA00012438"/>
    </source>
</evidence>
<dbReference type="InterPro" id="IPR050482">
    <property type="entry name" value="Sensor_HK_TwoCompSys"/>
</dbReference>
<accession>A0A5M4FBF0</accession>
<comment type="catalytic activity">
    <reaction evidence="1">
        <text>ATP + protein L-histidine = ADP + protein N-phospho-L-histidine.</text>
        <dbReference type="EC" id="2.7.13.3"/>
    </reaction>
</comment>
<evidence type="ECO:0000256" key="7">
    <source>
        <dbReference type="ARBA" id="ARBA00022840"/>
    </source>
</evidence>
<evidence type="ECO:0000313" key="12">
    <source>
        <dbReference type="EMBL" id="KAA1395694.1"/>
    </source>
</evidence>
<feature type="transmembrane region" description="Helical" evidence="10">
    <location>
        <begin position="29"/>
        <end position="50"/>
    </location>
</feature>
<dbReference type="GO" id="GO:0000155">
    <property type="term" value="F:phosphorelay sensor kinase activity"/>
    <property type="evidence" value="ECO:0007669"/>
    <property type="project" value="InterPro"/>
</dbReference>
<reference evidence="12" key="1">
    <citation type="submission" date="2019-09" db="EMBL/GenBank/DDBJ databases">
        <authorList>
            <person name="Li J."/>
        </authorList>
    </citation>
    <scope>NUCLEOTIDE SEQUENCE [LARGE SCALE GENOMIC DNA]</scope>
    <source>
        <strain evidence="12">JCM 14732</strain>
    </source>
</reference>
<feature type="domain" description="Histidine kinase/HSP90-like ATPase" evidence="11">
    <location>
        <begin position="285"/>
        <end position="375"/>
    </location>
</feature>
<dbReference type="SUPFAM" id="SSF55874">
    <property type="entry name" value="ATPase domain of HSP90 chaperone/DNA topoisomerase II/histidine kinase"/>
    <property type="match status" value="1"/>
</dbReference>
<evidence type="ECO:0000256" key="5">
    <source>
        <dbReference type="ARBA" id="ARBA00022741"/>
    </source>
</evidence>
<keyword evidence="13" id="KW-1185">Reference proteome</keyword>
<dbReference type="Gene3D" id="3.30.565.10">
    <property type="entry name" value="Histidine kinase-like ATPase, C-terminal domain"/>
    <property type="match status" value="1"/>
</dbReference>
<dbReference type="CDD" id="cd16917">
    <property type="entry name" value="HATPase_UhpB-NarQ-NarX-like"/>
    <property type="match status" value="1"/>
</dbReference>
<dbReference type="SUPFAM" id="SSF158682">
    <property type="entry name" value="TerB-like"/>
    <property type="match status" value="1"/>
</dbReference>
<dbReference type="InterPro" id="IPR036890">
    <property type="entry name" value="HATPase_C_sf"/>
</dbReference>
<dbReference type="Proteomes" id="UP000380867">
    <property type="component" value="Unassembled WGS sequence"/>
</dbReference>
<proteinExistence type="predicted"/>